<dbReference type="AlphaFoldDB" id="K1QJ87"/>
<dbReference type="InterPro" id="IPR000210">
    <property type="entry name" value="BTB/POZ_dom"/>
</dbReference>
<accession>K1QJ87</accession>
<dbReference type="Pfam" id="PF24768">
    <property type="entry name" value="ARM_ARMC5"/>
    <property type="match status" value="1"/>
</dbReference>
<gene>
    <name evidence="3" type="ORF">CGI_10026338</name>
</gene>
<dbReference type="PANTHER" id="PTHR23312:SF8">
    <property type="entry name" value="ARMADILLO REPEAT-CONTAINING PROTEIN 5"/>
    <property type="match status" value="1"/>
</dbReference>
<dbReference type="SMART" id="SM00225">
    <property type="entry name" value="BTB"/>
    <property type="match status" value="1"/>
</dbReference>
<reference evidence="3" key="1">
    <citation type="journal article" date="2012" name="Nature">
        <title>The oyster genome reveals stress adaptation and complexity of shell formation.</title>
        <authorList>
            <person name="Zhang G."/>
            <person name="Fang X."/>
            <person name="Guo X."/>
            <person name="Li L."/>
            <person name="Luo R."/>
            <person name="Xu F."/>
            <person name="Yang P."/>
            <person name="Zhang L."/>
            <person name="Wang X."/>
            <person name="Qi H."/>
            <person name="Xiong Z."/>
            <person name="Que H."/>
            <person name="Xie Y."/>
            <person name="Holland P.W."/>
            <person name="Paps J."/>
            <person name="Zhu Y."/>
            <person name="Wu F."/>
            <person name="Chen Y."/>
            <person name="Wang J."/>
            <person name="Peng C."/>
            <person name="Meng J."/>
            <person name="Yang L."/>
            <person name="Liu J."/>
            <person name="Wen B."/>
            <person name="Zhang N."/>
            <person name="Huang Z."/>
            <person name="Zhu Q."/>
            <person name="Feng Y."/>
            <person name="Mount A."/>
            <person name="Hedgecock D."/>
            <person name="Xu Z."/>
            <person name="Liu Y."/>
            <person name="Domazet-Loso T."/>
            <person name="Du Y."/>
            <person name="Sun X."/>
            <person name="Zhang S."/>
            <person name="Liu B."/>
            <person name="Cheng P."/>
            <person name="Jiang X."/>
            <person name="Li J."/>
            <person name="Fan D."/>
            <person name="Wang W."/>
            <person name="Fu W."/>
            <person name="Wang T."/>
            <person name="Wang B."/>
            <person name="Zhang J."/>
            <person name="Peng Z."/>
            <person name="Li Y."/>
            <person name="Li N."/>
            <person name="Wang J."/>
            <person name="Chen M."/>
            <person name="He Y."/>
            <person name="Tan F."/>
            <person name="Song X."/>
            <person name="Zheng Q."/>
            <person name="Huang R."/>
            <person name="Yang H."/>
            <person name="Du X."/>
            <person name="Chen L."/>
            <person name="Yang M."/>
            <person name="Gaffney P.M."/>
            <person name="Wang S."/>
            <person name="Luo L."/>
            <person name="She Z."/>
            <person name="Ming Y."/>
            <person name="Huang W."/>
            <person name="Zhang S."/>
            <person name="Huang B."/>
            <person name="Zhang Y."/>
            <person name="Qu T."/>
            <person name="Ni P."/>
            <person name="Miao G."/>
            <person name="Wang J."/>
            <person name="Wang Q."/>
            <person name="Steinberg C.E."/>
            <person name="Wang H."/>
            <person name="Li N."/>
            <person name="Qian L."/>
            <person name="Zhang G."/>
            <person name="Li Y."/>
            <person name="Yang H."/>
            <person name="Liu X."/>
            <person name="Wang J."/>
            <person name="Yin Y."/>
            <person name="Wang J."/>
        </authorList>
    </citation>
    <scope>NUCLEOTIDE SEQUENCE [LARGE SCALE GENOMIC DNA]</scope>
    <source>
        <strain evidence="3">05x7-T-G4-1.051#20</strain>
    </source>
</reference>
<feature type="region of interest" description="Disordered" evidence="1">
    <location>
        <begin position="382"/>
        <end position="409"/>
    </location>
</feature>
<dbReference type="InterPro" id="IPR016024">
    <property type="entry name" value="ARM-type_fold"/>
</dbReference>
<dbReference type="PROSITE" id="PS50097">
    <property type="entry name" value="BTB"/>
    <property type="match status" value="1"/>
</dbReference>
<sequence>MNISFFLLIVLYFSECDHESIQNRSCRTLANLAKHPGLCENIHKTDFMETLVSRMEATENIHHQQTYCRAVRLLGKTQHQKDRVLSHNALYHIGKLIESEDSAVRKEVYEVYKHLYGLESLVLYFSECDHEGIQNRSCRTLANLSKHPGLCENIHKTDFMETLVSRMEATENSHHQLTYCRAVRLLGKTQHQKDRVLSHNALYHVGKLIESEDSAVRKEVYEVIKDYAVHRPTCEFATQLIRSGAFKVIVAKLSDKEDNSSFSLLCKLNQIPNIRPEFGSTGGLQTYIEMFSEVTDIPKQLAILNIVCLCCKESVNRVKESDESKQDLNANKNVFSIDSPTYEPKSDWNMEEYRSGAKCKEMFKNGDTRDCSVTSMSPMSTVSFNSPSLSSASDFSPPSSPGEMASSAVNSDPSYPVVFSMSYKTDASSLGGYSPGKSECGNSTIEAEVYSESEDEDKTGTTVSTPKIKKEVKIAENKSKLSAKVPRINLFKHKRAAVDMSDEDEEMMETSNKKRKLIALEEPVQTTAASAKKKRHGACITEQHILIILSRISQMYDPSKHLMTSDTICCCLDYLALVDKPEKRMARTLCRIILNPLCLKSLLDIHMPLLIYHKLLKNVAISYGEKILKSFLRSKHEGLKNIDRRDPRGRSNSVDSTSSQFSFLDIEDSWLNDCPATDKTPKPQKNHDAKMVITSTSPKEKTCSEDYEDLSFPFRAGLILLQDVSTQVDSPYGRGEVAHCFHKMDPDVKNITIFSLLFALWNTGMTKHYFMKQNFMETIMEHLTSDDNRHSRKAFIEALCFVGHIVFTSDEEPEKKSSDRPDLQPVKNISTSDADCKFDNIECKNISFRVQDTIIMGNQEVLVESSDLFKAMLEGHYSESKTQEIYLSNTTPFAVRFILHYLHGCDQSCDVLGSVSKGDKSDEALCNLLDAAVLSHRYMLSSVVEFLLCRLIDVLSPENACHVFHFALTYDFPELIVRCVKLMFSSPSVARKVSGFQNFLTGPDAENFMNVLFDLLLERTY</sequence>
<protein>
    <submittedName>
        <fullName evidence="3">Armadillo repeat-containing protein 5</fullName>
    </submittedName>
</protein>
<feature type="compositionally biased region" description="Low complexity" evidence="1">
    <location>
        <begin position="382"/>
        <end position="397"/>
    </location>
</feature>
<dbReference type="Gene3D" id="3.30.710.10">
    <property type="entry name" value="Potassium Channel Kv1.1, Chain A"/>
    <property type="match status" value="1"/>
</dbReference>
<organism evidence="3">
    <name type="scientific">Magallana gigas</name>
    <name type="common">Pacific oyster</name>
    <name type="synonym">Crassostrea gigas</name>
    <dbReference type="NCBI Taxonomy" id="29159"/>
    <lineage>
        <taxon>Eukaryota</taxon>
        <taxon>Metazoa</taxon>
        <taxon>Spiralia</taxon>
        <taxon>Lophotrochozoa</taxon>
        <taxon>Mollusca</taxon>
        <taxon>Bivalvia</taxon>
        <taxon>Autobranchia</taxon>
        <taxon>Pteriomorphia</taxon>
        <taxon>Ostreida</taxon>
        <taxon>Ostreoidea</taxon>
        <taxon>Ostreidae</taxon>
        <taxon>Magallana</taxon>
    </lineage>
</organism>
<feature type="chain" id="PRO_5044192907" evidence="2">
    <location>
        <begin position="19"/>
        <end position="1021"/>
    </location>
</feature>
<dbReference type="SUPFAM" id="SSF54695">
    <property type="entry name" value="POZ domain"/>
    <property type="match status" value="1"/>
</dbReference>
<keyword evidence="2" id="KW-0732">Signal</keyword>
<proteinExistence type="predicted"/>
<dbReference type="InParanoid" id="K1QJ87"/>
<dbReference type="GO" id="GO:0009653">
    <property type="term" value="P:anatomical structure morphogenesis"/>
    <property type="evidence" value="ECO:0007669"/>
    <property type="project" value="TreeGrafter"/>
</dbReference>
<name>K1QJ87_MAGGI</name>
<dbReference type="Pfam" id="PF00651">
    <property type="entry name" value="BTB"/>
    <property type="match status" value="1"/>
</dbReference>
<evidence type="ECO:0000256" key="1">
    <source>
        <dbReference type="SAM" id="MobiDB-lite"/>
    </source>
</evidence>
<evidence type="ECO:0000313" key="3">
    <source>
        <dbReference type="EMBL" id="EKC33848.1"/>
    </source>
</evidence>
<dbReference type="InterPro" id="IPR055445">
    <property type="entry name" value="ARM_ARMC5"/>
</dbReference>
<dbReference type="EMBL" id="JH819021">
    <property type="protein sequence ID" value="EKC33848.1"/>
    <property type="molecule type" value="Genomic_DNA"/>
</dbReference>
<dbReference type="SUPFAM" id="SSF48371">
    <property type="entry name" value="ARM repeat"/>
    <property type="match status" value="1"/>
</dbReference>
<dbReference type="Gene3D" id="1.25.10.10">
    <property type="entry name" value="Leucine-rich Repeat Variant"/>
    <property type="match status" value="1"/>
</dbReference>
<dbReference type="PANTHER" id="PTHR23312">
    <property type="entry name" value="ARMC5 ARMADILLO REPEAT-CONTAINING -RELATED"/>
    <property type="match status" value="1"/>
</dbReference>
<dbReference type="InterPro" id="IPR011333">
    <property type="entry name" value="SKP1/BTB/POZ_sf"/>
</dbReference>
<feature type="signal peptide" evidence="2">
    <location>
        <begin position="1"/>
        <end position="18"/>
    </location>
</feature>
<dbReference type="GO" id="GO:0005829">
    <property type="term" value="C:cytosol"/>
    <property type="evidence" value="ECO:0007669"/>
    <property type="project" value="TreeGrafter"/>
</dbReference>
<evidence type="ECO:0000256" key="2">
    <source>
        <dbReference type="SAM" id="SignalP"/>
    </source>
</evidence>
<dbReference type="InterPro" id="IPR011989">
    <property type="entry name" value="ARM-like"/>
</dbReference>
<dbReference type="HOGENOM" id="CLU_007517_0_0_1"/>